<evidence type="ECO:0000256" key="1">
    <source>
        <dbReference type="SAM" id="MobiDB-lite"/>
    </source>
</evidence>
<organism evidence="2 3">
    <name type="scientific">Cadophora malorum</name>
    <dbReference type="NCBI Taxonomy" id="108018"/>
    <lineage>
        <taxon>Eukaryota</taxon>
        <taxon>Fungi</taxon>
        <taxon>Dikarya</taxon>
        <taxon>Ascomycota</taxon>
        <taxon>Pezizomycotina</taxon>
        <taxon>Leotiomycetes</taxon>
        <taxon>Helotiales</taxon>
        <taxon>Ploettnerulaceae</taxon>
        <taxon>Cadophora</taxon>
    </lineage>
</organism>
<gene>
    <name evidence="2" type="ORF">IFR04_000426</name>
</gene>
<feature type="compositionally biased region" description="Pro residues" evidence="1">
    <location>
        <begin position="435"/>
        <end position="448"/>
    </location>
</feature>
<evidence type="ECO:0000313" key="2">
    <source>
        <dbReference type="EMBL" id="KAG4426544.1"/>
    </source>
</evidence>
<evidence type="ECO:0000313" key="3">
    <source>
        <dbReference type="Proteomes" id="UP000664132"/>
    </source>
</evidence>
<keyword evidence="3" id="KW-1185">Reference proteome</keyword>
<sequence>MASQNHGDSPQEAHYKTCWLPSTFFQTTSADVTLRYIDLSTYRRAADLDHDQQDEGTAVAETTTIHTTSTMTPPSISCSEMIKASDNMENKPSLARGVTTLVRSLLGLITETPKEGRSEAAALDKATLDKEATIISRIAYNTGHGDFSFGRMIDRRRSFNLDEGEYSMQGMSQGSHGNIIEEIDGFKGLGAFPFFNLPHDVRRDIFKLIVESFHQGYLDRGHRSIVVYLSRVYRPDVSELVEKLEDEFDAHLEKIRRWSWDEPGEVVEQNLMSPERYEAQRIKIYQITKGIKSLEIKLAAETMDDTDMDPSYSGGFGEYGGSFTAWCAYISATLDLEVLEFYITVEEDQLDRVAEGKDQYACLKACRQIPVAVDFKISLCIFLSYRSDSDDEEEKNDRKEKLEKKYTPIIRQLMLPDTLRRQPTEESMCLDSRPKPPPPQVEAPPAPAQPQFAVM</sequence>
<dbReference type="OrthoDB" id="3565036at2759"/>
<name>A0A8H7WKP8_9HELO</name>
<feature type="region of interest" description="Disordered" evidence="1">
    <location>
        <begin position="417"/>
        <end position="455"/>
    </location>
</feature>
<comment type="caution">
    <text evidence="2">The sequence shown here is derived from an EMBL/GenBank/DDBJ whole genome shotgun (WGS) entry which is preliminary data.</text>
</comment>
<dbReference type="AlphaFoldDB" id="A0A8H7WKP8"/>
<proteinExistence type="predicted"/>
<dbReference type="Proteomes" id="UP000664132">
    <property type="component" value="Unassembled WGS sequence"/>
</dbReference>
<accession>A0A8H7WKP8</accession>
<dbReference type="EMBL" id="JAFJYH010000002">
    <property type="protein sequence ID" value="KAG4426544.1"/>
    <property type="molecule type" value="Genomic_DNA"/>
</dbReference>
<reference evidence="2" key="1">
    <citation type="submission" date="2021-02" db="EMBL/GenBank/DDBJ databases">
        <title>Genome sequence Cadophora malorum strain M34.</title>
        <authorList>
            <person name="Stefanovic E."/>
            <person name="Vu D."/>
            <person name="Scully C."/>
            <person name="Dijksterhuis J."/>
            <person name="Roader J."/>
            <person name="Houbraken J."/>
        </authorList>
    </citation>
    <scope>NUCLEOTIDE SEQUENCE</scope>
    <source>
        <strain evidence="2">M34</strain>
    </source>
</reference>
<protein>
    <submittedName>
        <fullName evidence="2">Uncharacterized protein</fullName>
    </submittedName>
</protein>